<comment type="caution">
    <text evidence="2">The sequence shown here is derived from an EMBL/GenBank/DDBJ whole genome shotgun (WGS) entry which is preliminary data.</text>
</comment>
<gene>
    <name evidence="2" type="ORF">B0H16DRAFT_1465738</name>
</gene>
<evidence type="ECO:0000256" key="1">
    <source>
        <dbReference type="SAM" id="MobiDB-lite"/>
    </source>
</evidence>
<protein>
    <submittedName>
        <fullName evidence="2">Uncharacterized protein</fullName>
    </submittedName>
</protein>
<feature type="compositionally biased region" description="Low complexity" evidence="1">
    <location>
        <begin position="66"/>
        <end position="80"/>
    </location>
</feature>
<keyword evidence="3" id="KW-1185">Reference proteome</keyword>
<sequence length="240" mass="25760">MLDWLYVTLILCLIASNLTRLTSILQRLYAYFSRPRETQLIPYFDESGQLIGMVRVPAQQLYRETAPASSVASAPIPTTTEGDNSRGQGQPPHRAGTKGYPALFSIPTRMTANLATSARVASSNIHSGGGRAATVVRGVSVGAAPTIKGRHLAAGAALSPCPKLLMFGGRNYDPTSSSTLPQVSTSNCFMTSSSMPIMRHKAENARTPSSTTLGHLGDSKTLYQAVNGMFNFNSFKFPSW</sequence>
<organism evidence="2 3">
    <name type="scientific">Mycena metata</name>
    <dbReference type="NCBI Taxonomy" id="1033252"/>
    <lineage>
        <taxon>Eukaryota</taxon>
        <taxon>Fungi</taxon>
        <taxon>Dikarya</taxon>
        <taxon>Basidiomycota</taxon>
        <taxon>Agaricomycotina</taxon>
        <taxon>Agaricomycetes</taxon>
        <taxon>Agaricomycetidae</taxon>
        <taxon>Agaricales</taxon>
        <taxon>Marasmiineae</taxon>
        <taxon>Mycenaceae</taxon>
        <taxon>Mycena</taxon>
    </lineage>
</organism>
<dbReference type="EMBL" id="JARKIB010000111">
    <property type="protein sequence ID" value="KAJ7738636.1"/>
    <property type="molecule type" value="Genomic_DNA"/>
</dbReference>
<name>A0AAD7MZA2_9AGAR</name>
<dbReference type="Proteomes" id="UP001215598">
    <property type="component" value="Unassembled WGS sequence"/>
</dbReference>
<dbReference type="AlphaFoldDB" id="A0AAD7MZA2"/>
<reference evidence="2" key="1">
    <citation type="submission" date="2023-03" db="EMBL/GenBank/DDBJ databases">
        <title>Massive genome expansion in bonnet fungi (Mycena s.s.) driven by repeated elements and novel gene families across ecological guilds.</title>
        <authorList>
            <consortium name="Lawrence Berkeley National Laboratory"/>
            <person name="Harder C.B."/>
            <person name="Miyauchi S."/>
            <person name="Viragh M."/>
            <person name="Kuo A."/>
            <person name="Thoen E."/>
            <person name="Andreopoulos B."/>
            <person name="Lu D."/>
            <person name="Skrede I."/>
            <person name="Drula E."/>
            <person name="Henrissat B."/>
            <person name="Morin E."/>
            <person name="Kohler A."/>
            <person name="Barry K."/>
            <person name="LaButti K."/>
            <person name="Morin E."/>
            <person name="Salamov A."/>
            <person name="Lipzen A."/>
            <person name="Mereny Z."/>
            <person name="Hegedus B."/>
            <person name="Baldrian P."/>
            <person name="Stursova M."/>
            <person name="Weitz H."/>
            <person name="Taylor A."/>
            <person name="Grigoriev I.V."/>
            <person name="Nagy L.G."/>
            <person name="Martin F."/>
            <person name="Kauserud H."/>
        </authorList>
    </citation>
    <scope>NUCLEOTIDE SEQUENCE</scope>
    <source>
        <strain evidence="2">CBHHK182m</strain>
    </source>
</reference>
<evidence type="ECO:0000313" key="2">
    <source>
        <dbReference type="EMBL" id="KAJ7738636.1"/>
    </source>
</evidence>
<accession>A0AAD7MZA2</accession>
<feature type="region of interest" description="Disordered" evidence="1">
    <location>
        <begin position="66"/>
        <end position="99"/>
    </location>
</feature>
<proteinExistence type="predicted"/>
<evidence type="ECO:0000313" key="3">
    <source>
        <dbReference type="Proteomes" id="UP001215598"/>
    </source>
</evidence>